<evidence type="ECO:0000313" key="2">
    <source>
        <dbReference type="EMBL" id="NYJ00119.1"/>
    </source>
</evidence>
<keyword evidence="1" id="KW-1133">Transmembrane helix</keyword>
<dbReference type="EMBL" id="JACCFP010000001">
    <property type="protein sequence ID" value="NYJ00119.1"/>
    <property type="molecule type" value="Genomic_DNA"/>
</dbReference>
<evidence type="ECO:0000313" key="3">
    <source>
        <dbReference type="Proteomes" id="UP000530424"/>
    </source>
</evidence>
<proteinExistence type="predicted"/>
<keyword evidence="1" id="KW-0472">Membrane</keyword>
<name>A0A853BY48_9ACTN</name>
<evidence type="ECO:0000256" key="1">
    <source>
        <dbReference type="SAM" id="Phobius"/>
    </source>
</evidence>
<protein>
    <submittedName>
        <fullName evidence="2">Uncharacterized protein</fullName>
    </submittedName>
</protein>
<gene>
    <name evidence="2" type="ORF">HNR19_000817</name>
</gene>
<comment type="caution">
    <text evidence="2">The sequence shown here is derived from an EMBL/GenBank/DDBJ whole genome shotgun (WGS) entry which is preliminary data.</text>
</comment>
<keyword evidence="3" id="KW-1185">Reference proteome</keyword>
<organism evidence="2 3">
    <name type="scientific">Nocardioides thalensis</name>
    <dbReference type="NCBI Taxonomy" id="1914755"/>
    <lineage>
        <taxon>Bacteria</taxon>
        <taxon>Bacillati</taxon>
        <taxon>Actinomycetota</taxon>
        <taxon>Actinomycetes</taxon>
        <taxon>Propionibacteriales</taxon>
        <taxon>Nocardioidaceae</taxon>
        <taxon>Nocardioides</taxon>
    </lineage>
</organism>
<reference evidence="2 3" key="1">
    <citation type="submission" date="2020-07" db="EMBL/GenBank/DDBJ databases">
        <title>Sequencing the genomes of 1000 actinobacteria strains.</title>
        <authorList>
            <person name="Klenk H.-P."/>
        </authorList>
    </citation>
    <scope>NUCLEOTIDE SEQUENCE [LARGE SCALE GENOMIC DNA]</scope>
    <source>
        <strain evidence="2 3">DSM 103833</strain>
    </source>
</reference>
<feature type="transmembrane region" description="Helical" evidence="1">
    <location>
        <begin position="20"/>
        <end position="40"/>
    </location>
</feature>
<accession>A0A853BY48</accession>
<dbReference type="Proteomes" id="UP000530424">
    <property type="component" value="Unassembled WGS sequence"/>
</dbReference>
<keyword evidence="1" id="KW-0812">Transmembrane</keyword>
<dbReference type="AlphaFoldDB" id="A0A853BY48"/>
<sequence>MLSAGDVPLPEEFTGPVDYAGTWLTLALIGLALVAAYYVAAWALTRPRADEPAAPPVTTARGRHLSRIDSIEDDVRSGRIEPRLAHQQLSGLVRGYVEEVSDLPARTMTLADLRARAPRQLADAIAVMYPPEFAPDDPDGASREAARAAFERAVDDARTVVASWG</sequence>
<dbReference type="RefSeq" id="WP_179666755.1">
    <property type="nucleotide sequence ID" value="NZ_JACCFP010000001.1"/>
</dbReference>